<dbReference type="InterPro" id="IPR029063">
    <property type="entry name" value="SAM-dependent_MTases_sf"/>
</dbReference>
<dbReference type="GeneID" id="18819985"/>
<dbReference type="KEGG" id="sla:SERLADRAFT_471603"/>
<dbReference type="CDD" id="cd02440">
    <property type="entry name" value="AdoMet_MTases"/>
    <property type="match status" value="1"/>
</dbReference>
<dbReference type="Proteomes" id="UP000008064">
    <property type="component" value="Unassembled WGS sequence"/>
</dbReference>
<dbReference type="AlphaFoldDB" id="F8P1G8"/>
<dbReference type="EMBL" id="GL945436">
    <property type="protein sequence ID" value="EGO22997.1"/>
    <property type="molecule type" value="Genomic_DNA"/>
</dbReference>
<dbReference type="InterPro" id="IPR052356">
    <property type="entry name" value="Thiol_S-MT"/>
</dbReference>
<dbReference type="OrthoDB" id="540004at2759"/>
<dbReference type="SUPFAM" id="SSF53335">
    <property type="entry name" value="S-adenosyl-L-methionine-dependent methyltransferases"/>
    <property type="match status" value="1"/>
</dbReference>
<dbReference type="HOGENOM" id="CLU_037990_6_2_1"/>
<dbReference type="Gene3D" id="3.40.50.150">
    <property type="entry name" value="Vaccinia Virus protein VP39"/>
    <property type="match status" value="1"/>
</dbReference>
<dbReference type="Pfam" id="PF13489">
    <property type="entry name" value="Methyltransf_23"/>
    <property type="match status" value="1"/>
</dbReference>
<protein>
    <recommendedName>
        <fullName evidence="2">Methyltransferase type 11 domain-containing protein</fullName>
    </recommendedName>
</protein>
<dbReference type="PANTHER" id="PTHR45036">
    <property type="entry name" value="METHYLTRANSFERASE LIKE 7B"/>
    <property type="match status" value="1"/>
</dbReference>
<evidence type="ECO:0008006" key="2">
    <source>
        <dbReference type="Google" id="ProtNLM"/>
    </source>
</evidence>
<gene>
    <name evidence="1" type="ORF">SERLADRAFT_471603</name>
</gene>
<proteinExistence type="predicted"/>
<accession>F8P1G8</accession>
<organism>
    <name type="scientific">Serpula lacrymans var. lacrymans (strain S7.9)</name>
    <name type="common">Dry rot fungus</name>
    <dbReference type="NCBI Taxonomy" id="578457"/>
    <lineage>
        <taxon>Eukaryota</taxon>
        <taxon>Fungi</taxon>
        <taxon>Dikarya</taxon>
        <taxon>Basidiomycota</taxon>
        <taxon>Agaricomycotina</taxon>
        <taxon>Agaricomycetes</taxon>
        <taxon>Agaricomycetidae</taxon>
        <taxon>Boletales</taxon>
        <taxon>Coniophorineae</taxon>
        <taxon>Serpulaceae</taxon>
        <taxon>Serpula</taxon>
    </lineage>
</organism>
<evidence type="ECO:0000313" key="1">
    <source>
        <dbReference type="EMBL" id="EGO22997.1"/>
    </source>
</evidence>
<dbReference type="PANTHER" id="PTHR45036:SF1">
    <property type="entry name" value="METHYLTRANSFERASE LIKE 7A"/>
    <property type="match status" value="1"/>
</dbReference>
<reference evidence="1" key="1">
    <citation type="submission" date="2011-04" db="EMBL/GenBank/DDBJ databases">
        <title>Evolution of plant cell wall degrading machinery underlies the functional diversity of forest fungi.</title>
        <authorList>
            <consortium name="US DOE Joint Genome Institute (JGI-PGF)"/>
            <person name="Eastwood D.C."/>
            <person name="Floudas D."/>
            <person name="Binder M."/>
            <person name="Majcherczyk A."/>
            <person name="Schneider P."/>
            <person name="Aerts A."/>
            <person name="Asiegbu F.O."/>
            <person name="Baker S.E."/>
            <person name="Barry K."/>
            <person name="Bendiksby M."/>
            <person name="Blumentritt M."/>
            <person name="Coutinho P.M."/>
            <person name="Cullen D."/>
            <person name="Cullen D."/>
            <person name="Gathman A."/>
            <person name="Goodell B."/>
            <person name="Henrissat B."/>
            <person name="Ihrmark K."/>
            <person name="Kauserud H."/>
            <person name="Kohler A."/>
            <person name="LaButti K."/>
            <person name="Lapidus A."/>
            <person name="Lavin J.L."/>
            <person name="Lee Y.-H."/>
            <person name="Lindquist E."/>
            <person name="Lilly W."/>
            <person name="Lucas S."/>
            <person name="Morin E."/>
            <person name="Murat C."/>
            <person name="Oguiza J.A."/>
            <person name="Park J."/>
            <person name="Pisabarro A.G."/>
            <person name="Riley R."/>
            <person name="Rosling A."/>
            <person name="Salamov A."/>
            <person name="Schmidt O."/>
            <person name="Schmutz J."/>
            <person name="Skrede I."/>
            <person name="Stenlid J."/>
            <person name="Wiebenga A."/>
            <person name="Xie X."/>
            <person name="Kues U."/>
            <person name="Hibbett D.S."/>
            <person name="Hoffmeister D."/>
            <person name="Hogberg N."/>
            <person name="Martin F."/>
            <person name="Grigoriev I.V."/>
            <person name="Watkinson S.C."/>
        </authorList>
    </citation>
    <scope>NUCLEOTIDE SEQUENCE</scope>
    <source>
        <strain evidence="1">S7.9</strain>
    </source>
</reference>
<sequence length="260" mass="29192">MKLSASIGLLIDLRFAIQSALWPTLAALWLSPSILLQPTLVSHLFMAHVWTAFGNGVDERARPVKKELITDNAHGVVLDIGAGHGHTINYLQRDKVTRYVAVEPNRHMHGKIKEVAEKAGYSESAGSLIVLACGAEDTTAIMSALGERHTVDTLISVMTLCSVPDPQKTIKGLVEDVLRPGGQMLFYEHVLSRRRDVAWWQRFWTPLWGFAFDGCRLNRPTDIWIERAGGWAEKKVWSKPVEDDEETLFWHRAGRLVKCT</sequence>
<name>F8P1G8_SERL9</name>
<dbReference type="RefSeq" id="XP_007320237.1">
    <property type="nucleotide sequence ID" value="XM_007320175.1"/>
</dbReference>